<keyword evidence="2" id="KW-1185">Reference proteome</keyword>
<evidence type="ECO:0000313" key="2">
    <source>
        <dbReference type="Proteomes" id="UP000006048"/>
    </source>
</evidence>
<dbReference type="RefSeq" id="WP_014804587.1">
    <property type="nucleotide sequence ID" value="NC_018020.1"/>
</dbReference>
<organism evidence="1 2">
    <name type="scientific">Turneriella parva (strain ATCC BAA-1111 / DSM 21527 / NCTC 11395 / H)</name>
    <name type="common">Leptospira parva</name>
    <dbReference type="NCBI Taxonomy" id="869212"/>
    <lineage>
        <taxon>Bacteria</taxon>
        <taxon>Pseudomonadati</taxon>
        <taxon>Spirochaetota</taxon>
        <taxon>Spirochaetia</taxon>
        <taxon>Leptospirales</taxon>
        <taxon>Leptospiraceae</taxon>
        <taxon>Turneriella</taxon>
    </lineage>
</organism>
<dbReference type="Proteomes" id="UP000006048">
    <property type="component" value="Chromosome"/>
</dbReference>
<protein>
    <submittedName>
        <fullName evidence="1">Uncharacterized protein</fullName>
    </submittedName>
</protein>
<dbReference type="AlphaFoldDB" id="I4B9Z0"/>
<reference evidence="1 2" key="1">
    <citation type="submission" date="2012-06" db="EMBL/GenBank/DDBJ databases">
        <title>The complete chromosome of genome of Turneriella parva DSM 21527.</title>
        <authorList>
            <consortium name="US DOE Joint Genome Institute (JGI-PGF)"/>
            <person name="Lucas S."/>
            <person name="Han J."/>
            <person name="Lapidus A."/>
            <person name="Bruce D."/>
            <person name="Goodwin L."/>
            <person name="Pitluck S."/>
            <person name="Peters L."/>
            <person name="Kyrpides N."/>
            <person name="Mavromatis K."/>
            <person name="Ivanova N."/>
            <person name="Mikhailova N."/>
            <person name="Chertkov O."/>
            <person name="Detter J.C."/>
            <person name="Tapia R."/>
            <person name="Han C."/>
            <person name="Land M."/>
            <person name="Hauser L."/>
            <person name="Markowitz V."/>
            <person name="Cheng J.-F."/>
            <person name="Hugenholtz P."/>
            <person name="Woyke T."/>
            <person name="Wu D."/>
            <person name="Gronow S."/>
            <person name="Wellnitz S."/>
            <person name="Brambilla E."/>
            <person name="Klenk H.-P."/>
            <person name="Eisen J.A."/>
        </authorList>
    </citation>
    <scope>NUCLEOTIDE SEQUENCE [LARGE SCALE GENOMIC DNA]</scope>
    <source>
        <strain evidence="2">ATCC BAA-1111 / DSM 21527 / NCTC 11395 / H</strain>
    </source>
</reference>
<accession>I4B9Z0</accession>
<proteinExistence type="predicted"/>
<name>I4B9Z0_TURPD</name>
<sequence length="192" mass="21999">MKTIPLIAAILLGATTINPQPINPTPWAYGTKGMTEISGNFSGWYEKAYSSKSVTALLYPELGYFFLERWYVSTGSAFEYFYTKYDNNPFEISNMNFRPNLGLGRVFSISSTIYLNLHSSVGSEYVYCFFPHCSSGWRNGLRINFSPTIKFVLKESVLLNLTWVLRGHLDWTTGNFFDYFRTMVTLGFSYAF</sequence>
<dbReference type="STRING" id="869212.Turpa_3460"/>
<evidence type="ECO:0000313" key="1">
    <source>
        <dbReference type="EMBL" id="AFM14097.1"/>
    </source>
</evidence>
<dbReference type="EMBL" id="CP002959">
    <property type="protein sequence ID" value="AFM14097.1"/>
    <property type="molecule type" value="Genomic_DNA"/>
</dbReference>
<dbReference type="HOGENOM" id="CLU_1414641_0_0_12"/>
<gene>
    <name evidence="1" type="ordered locus">Turpa_3460</name>
</gene>
<dbReference type="KEGG" id="tpx:Turpa_3460"/>